<protein>
    <submittedName>
        <fullName evidence="1">Uncharacterized protein</fullName>
    </submittedName>
</protein>
<organism evidence="1 2">
    <name type="scientific">Hibiscus sabdariffa</name>
    <name type="common">roselle</name>
    <dbReference type="NCBI Taxonomy" id="183260"/>
    <lineage>
        <taxon>Eukaryota</taxon>
        <taxon>Viridiplantae</taxon>
        <taxon>Streptophyta</taxon>
        <taxon>Embryophyta</taxon>
        <taxon>Tracheophyta</taxon>
        <taxon>Spermatophyta</taxon>
        <taxon>Magnoliopsida</taxon>
        <taxon>eudicotyledons</taxon>
        <taxon>Gunneridae</taxon>
        <taxon>Pentapetalae</taxon>
        <taxon>rosids</taxon>
        <taxon>malvids</taxon>
        <taxon>Malvales</taxon>
        <taxon>Malvaceae</taxon>
        <taxon>Malvoideae</taxon>
        <taxon>Hibiscus</taxon>
    </lineage>
</organism>
<dbReference type="EMBL" id="JBBPBM010000008">
    <property type="protein sequence ID" value="KAK8572619.1"/>
    <property type="molecule type" value="Genomic_DNA"/>
</dbReference>
<name>A0ABR2F6I0_9ROSI</name>
<keyword evidence="2" id="KW-1185">Reference proteome</keyword>
<evidence type="ECO:0000313" key="2">
    <source>
        <dbReference type="Proteomes" id="UP001472677"/>
    </source>
</evidence>
<gene>
    <name evidence="1" type="ORF">V6N12_028669</name>
</gene>
<accession>A0ABR2F6I0</accession>
<evidence type="ECO:0000313" key="1">
    <source>
        <dbReference type="EMBL" id="KAK8572619.1"/>
    </source>
</evidence>
<proteinExistence type="predicted"/>
<dbReference type="Proteomes" id="UP001472677">
    <property type="component" value="Unassembled WGS sequence"/>
</dbReference>
<reference evidence="1 2" key="1">
    <citation type="journal article" date="2024" name="G3 (Bethesda)">
        <title>Genome assembly of Hibiscus sabdariffa L. provides insights into metabolisms of medicinal natural products.</title>
        <authorList>
            <person name="Kim T."/>
        </authorList>
    </citation>
    <scope>NUCLEOTIDE SEQUENCE [LARGE SCALE GENOMIC DNA]</scope>
    <source>
        <strain evidence="1">TK-2024</strain>
        <tissue evidence="1">Old leaves</tissue>
    </source>
</reference>
<sequence length="165" mass="18734">MYGWLLEEFQFRLGQSILSKNIVEVWGSLVYIDKDTSAPTSFEQGCILIETDVMNRIEDVVELVVNGRLYPLRVHEIDSLFRTEVDSVSEIGIEKTLIKIARVVEESSTTDKLIANKMVRESEGTIVSDSLGDVAHKLKWDLLEVTQRLDLRVIDCSENATNDML</sequence>
<comment type="caution">
    <text evidence="1">The sequence shown here is derived from an EMBL/GenBank/DDBJ whole genome shotgun (WGS) entry which is preliminary data.</text>
</comment>